<comment type="caution">
    <text evidence="1">The sequence shown here is derived from an EMBL/GenBank/DDBJ whole genome shotgun (WGS) entry which is preliminary data.</text>
</comment>
<reference evidence="1" key="1">
    <citation type="journal article" date="2023" name="G3 (Bethesda)">
        <title>A reference genome for the long-term kleptoplast-retaining sea slug Elysia crispata morphotype clarki.</title>
        <authorList>
            <person name="Eastman K.E."/>
            <person name="Pendleton A.L."/>
            <person name="Shaikh M.A."/>
            <person name="Suttiyut T."/>
            <person name="Ogas R."/>
            <person name="Tomko P."/>
            <person name="Gavelis G."/>
            <person name="Widhalm J.R."/>
            <person name="Wisecaver J.H."/>
        </authorList>
    </citation>
    <scope>NUCLEOTIDE SEQUENCE</scope>
    <source>
        <strain evidence="1">ECLA1</strain>
    </source>
</reference>
<keyword evidence="2" id="KW-1185">Reference proteome</keyword>
<dbReference type="Proteomes" id="UP001283361">
    <property type="component" value="Unassembled WGS sequence"/>
</dbReference>
<evidence type="ECO:0000313" key="2">
    <source>
        <dbReference type="Proteomes" id="UP001283361"/>
    </source>
</evidence>
<organism evidence="1 2">
    <name type="scientific">Elysia crispata</name>
    <name type="common">lettuce slug</name>
    <dbReference type="NCBI Taxonomy" id="231223"/>
    <lineage>
        <taxon>Eukaryota</taxon>
        <taxon>Metazoa</taxon>
        <taxon>Spiralia</taxon>
        <taxon>Lophotrochozoa</taxon>
        <taxon>Mollusca</taxon>
        <taxon>Gastropoda</taxon>
        <taxon>Heterobranchia</taxon>
        <taxon>Euthyneura</taxon>
        <taxon>Panpulmonata</taxon>
        <taxon>Sacoglossa</taxon>
        <taxon>Placobranchoidea</taxon>
        <taxon>Plakobranchidae</taxon>
        <taxon>Elysia</taxon>
    </lineage>
</organism>
<dbReference type="AlphaFoldDB" id="A0AAE1B4D3"/>
<proteinExistence type="predicted"/>
<gene>
    <name evidence="1" type="ORF">RRG08_063496</name>
</gene>
<accession>A0AAE1B4D3</accession>
<protein>
    <submittedName>
        <fullName evidence="1">Uncharacterized protein</fullName>
    </submittedName>
</protein>
<name>A0AAE1B4D3_9GAST</name>
<sequence length="86" mass="9737">MENYCYLITCRPVGRTRLPHSIRLLAKTDEKLIFLALHRIHDEGTDHKKSDCYIVPDALVTPCFGNLLDNHDTFGDAESPIRANVA</sequence>
<dbReference type="EMBL" id="JAWDGP010000581">
    <property type="protein sequence ID" value="KAK3799357.1"/>
    <property type="molecule type" value="Genomic_DNA"/>
</dbReference>
<evidence type="ECO:0000313" key="1">
    <source>
        <dbReference type="EMBL" id="KAK3799357.1"/>
    </source>
</evidence>